<dbReference type="Gramene" id="PAN35125">
    <property type="protein sequence ID" value="PAN35125"/>
    <property type="gene ID" value="PAHAL_6G183300"/>
</dbReference>
<gene>
    <name evidence="1" type="ORF">PAHAL_6G183300</name>
</gene>
<dbReference type="Proteomes" id="UP000243499">
    <property type="component" value="Chromosome 6"/>
</dbReference>
<reference evidence="1" key="1">
    <citation type="submission" date="2018-04" db="EMBL/GenBank/DDBJ databases">
        <title>WGS assembly of Panicum hallii.</title>
        <authorList>
            <person name="Lovell J."/>
            <person name="Jenkins J."/>
            <person name="Lowry D."/>
            <person name="Mamidi S."/>
            <person name="Sreedasyam A."/>
            <person name="Weng X."/>
            <person name="Barry K."/>
            <person name="Bonette J."/>
            <person name="Campitelli B."/>
            <person name="Daum C."/>
            <person name="Gordon S."/>
            <person name="Gould B."/>
            <person name="Lipzen A."/>
            <person name="Macqueen A."/>
            <person name="Palacio-Mejia J."/>
            <person name="Plott C."/>
            <person name="Shakirov E."/>
            <person name="Shu S."/>
            <person name="Yoshinaga Y."/>
            <person name="Zane M."/>
            <person name="Rokhsar D."/>
            <person name="Grimwood J."/>
            <person name="Schmutz J."/>
            <person name="Juenger T."/>
        </authorList>
    </citation>
    <scope>NUCLEOTIDE SEQUENCE [LARGE SCALE GENOMIC DNA]</scope>
    <source>
        <strain evidence="1">FIL2</strain>
    </source>
</reference>
<protein>
    <submittedName>
        <fullName evidence="1">Uncharacterized protein</fullName>
    </submittedName>
</protein>
<organism evidence="1">
    <name type="scientific">Panicum hallii</name>
    <dbReference type="NCBI Taxonomy" id="206008"/>
    <lineage>
        <taxon>Eukaryota</taxon>
        <taxon>Viridiplantae</taxon>
        <taxon>Streptophyta</taxon>
        <taxon>Embryophyta</taxon>
        <taxon>Tracheophyta</taxon>
        <taxon>Spermatophyta</taxon>
        <taxon>Magnoliopsida</taxon>
        <taxon>Liliopsida</taxon>
        <taxon>Poales</taxon>
        <taxon>Poaceae</taxon>
        <taxon>PACMAD clade</taxon>
        <taxon>Panicoideae</taxon>
        <taxon>Panicodae</taxon>
        <taxon>Paniceae</taxon>
        <taxon>Panicinae</taxon>
        <taxon>Panicum</taxon>
        <taxon>Panicum sect. Panicum</taxon>
    </lineage>
</organism>
<evidence type="ECO:0000313" key="1">
    <source>
        <dbReference type="EMBL" id="PAN35125.1"/>
    </source>
</evidence>
<accession>A0A2S3I264</accession>
<sequence length="93" mass="10215">MIFPPLRVTLQDALWLADSDPAANRVTGALPRSQSSFSSSLPADLADGKLQFRSGEELRWKGEQEIAATTCKSTIHTGFRAPWRLSGQDRQGD</sequence>
<proteinExistence type="predicted"/>
<name>A0A2S3I264_9POAL</name>
<dbReference type="AlphaFoldDB" id="A0A2S3I264"/>
<dbReference type="EMBL" id="CM008051">
    <property type="protein sequence ID" value="PAN35125.1"/>
    <property type="molecule type" value="Genomic_DNA"/>
</dbReference>